<dbReference type="GeneID" id="20080046"/>
<evidence type="ECO:0000313" key="1">
    <source>
        <dbReference type="EMBL" id="ETW06863.1"/>
    </source>
</evidence>
<proteinExistence type="predicted"/>
<organism evidence="1">
    <name type="scientific">Aphanomyces invadans</name>
    <dbReference type="NCBI Taxonomy" id="157072"/>
    <lineage>
        <taxon>Eukaryota</taxon>
        <taxon>Sar</taxon>
        <taxon>Stramenopiles</taxon>
        <taxon>Oomycota</taxon>
        <taxon>Saprolegniomycetes</taxon>
        <taxon>Saprolegniales</taxon>
        <taxon>Verrucalvaceae</taxon>
        <taxon>Aphanomyces</taxon>
    </lineage>
</organism>
<name>A0A024UMM1_9STRA</name>
<accession>A0A024UMM1</accession>
<reference evidence="1" key="1">
    <citation type="submission" date="2013-12" db="EMBL/GenBank/DDBJ databases">
        <title>The Genome Sequence of Aphanomyces invadans NJM9701.</title>
        <authorList>
            <consortium name="The Broad Institute Genomics Platform"/>
            <person name="Russ C."/>
            <person name="Tyler B."/>
            <person name="van West P."/>
            <person name="Dieguez-Uribeondo J."/>
            <person name="Young S.K."/>
            <person name="Zeng Q."/>
            <person name="Gargeya S."/>
            <person name="Fitzgerald M."/>
            <person name="Abouelleil A."/>
            <person name="Alvarado L."/>
            <person name="Chapman S.B."/>
            <person name="Gainer-Dewar J."/>
            <person name="Goldberg J."/>
            <person name="Griggs A."/>
            <person name="Gujja S."/>
            <person name="Hansen M."/>
            <person name="Howarth C."/>
            <person name="Imamovic A."/>
            <person name="Ireland A."/>
            <person name="Larimer J."/>
            <person name="McCowan C."/>
            <person name="Murphy C."/>
            <person name="Pearson M."/>
            <person name="Poon T.W."/>
            <person name="Priest M."/>
            <person name="Roberts A."/>
            <person name="Saif S."/>
            <person name="Shea T."/>
            <person name="Sykes S."/>
            <person name="Wortman J."/>
            <person name="Nusbaum C."/>
            <person name="Birren B."/>
        </authorList>
    </citation>
    <scope>NUCLEOTIDE SEQUENCE [LARGE SCALE GENOMIC DNA]</scope>
    <source>
        <strain evidence="1">NJM9701</strain>
    </source>
</reference>
<dbReference type="VEuPathDB" id="FungiDB:H310_02996"/>
<sequence>MEKTANPDRQIRCIRDEKAAEAVEHSLTDVQAVEFRHIRTHHMDVFRLELGRDLPVNVASLMARLKKDAVLVKTSLRRYPPVHVDFLKKHVEEVRREAMLIRTIAQPGRLRRESSPRRSPVNTV</sequence>
<gene>
    <name evidence="1" type="ORF">H310_02996</name>
</gene>
<protein>
    <submittedName>
        <fullName evidence="1">Uncharacterized protein</fullName>
    </submittedName>
</protein>
<dbReference type="OrthoDB" id="122325at2759"/>
<dbReference type="EMBL" id="KI913955">
    <property type="protein sequence ID" value="ETW06863.1"/>
    <property type="molecule type" value="Genomic_DNA"/>
</dbReference>
<dbReference type="AlphaFoldDB" id="A0A024UMM1"/>
<dbReference type="RefSeq" id="XP_008864938.1">
    <property type="nucleotide sequence ID" value="XM_008866716.1"/>
</dbReference>